<dbReference type="SUPFAM" id="SSF52047">
    <property type="entry name" value="RNI-like"/>
    <property type="match status" value="1"/>
</dbReference>
<dbReference type="InterPro" id="IPR032675">
    <property type="entry name" value="LRR_dom_sf"/>
</dbReference>
<comment type="caution">
    <text evidence="3">The sequence shown here is derived from an EMBL/GenBank/DDBJ whole genome shotgun (WGS) entry which is preliminary data.</text>
</comment>
<accession>A0A4S4M7Z3</accession>
<feature type="compositionally biased region" description="Polar residues" evidence="1">
    <location>
        <begin position="576"/>
        <end position="602"/>
    </location>
</feature>
<feature type="transmembrane region" description="Helical" evidence="2">
    <location>
        <begin position="223"/>
        <end position="253"/>
    </location>
</feature>
<feature type="region of interest" description="Disordered" evidence="1">
    <location>
        <begin position="1016"/>
        <end position="1043"/>
    </location>
</feature>
<evidence type="ECO:0000256" key="2">
    <source>
        <dbReference type="SAM" id="Phobius"/>
    </source>
</evidence>
<evidence type="ECO:0000313" key="4">
    <source>
        <dbReference type="Proteomes" id="UP000310158"/>
    </source>
</evidence>
<reference evidence="3 4" key="1">
    <citation type="submission" date="2019-02" db="EMBL/GenBank/DDBJ databases">
        <title>Genome sequencing of the rare red list fungi Bondarzewia mesenterica.</title>
        <authorList>
            <person name="Buettner E."/>
            <person name="Kellner H."/>
        </authorList>
    </citation>
    <scope>NUCLEOTIDE SEQUENCE [LARGE SCALE GENOMIC DNA]</scope>
    <source>
        <strain evidence="3 4">DSM 108281</strain>
    </source>
</reference>
<dbReference type="Proteomes" id="UP000310158">
    <property type="component" value="Unassembled WGS sequence"/>
</dbReference>
<feature type="region of interest" description="Disordered" evidence="1">
    <location>
        <begin position="574"/>
        <end position="602"/>
    </location>
</feature>
<dbReference type="Gene3D" id="3.80.10.10">
    <property type="entry name" value="Ribonuclease Inhibitor"/>
    <property type="match status" value="1"/>
</dbReference>
<dbReference type="GO" id="GO:0019005">
    <property type="term" value="C:SCF ubiquitin ligase complex"/>
    <property type="evidence" value="ECO:0007669"/>
    <property type="project" value="TreeGrafter"/>
</dbReference>
<dbReference type="PANTHER" id="PTHR13318">
    <property type="entry name" value="PARTNER OF PAIRED, ISOFORM B-RELATED"/>
    <property type="match status" value="1"/>
</dbReference>
<feature type="transmembrane region" description="Helical" evidence="2">
    <location>
        <begin position="357"/>
        <end position="384"/>
    </location>
</feature>
<name>A0A4S4M7Z3_9AGAM</name>
<protein>
    <recommendedName>
        <fullName evidence="5">RNI-like protein</fullName>
    </recommendedName>
</protein>
<feature type="transmembrane region" description="Helical" evidence="2">
    <location>
        <begin position="312"/>
        <end position="336"/>
    </location>
</feature>
<dbReference type="OrthoDB" id="550575at2759"/>
<proteinExistence type="predicted"/>
<evidence type="ECO:0008006" key="5">
    <source>
        <dbReference type="Google" id="ProtNLM"/>
    </source>
</evidence>
<gene>
    <name evidence="3" type="ORF">EW146_g89</name>
</gene>
<sequence>MVLDSHDNEHPTESTVLLGDRHSITPPVSDVRPYVLPIVNSIHSRGFQYLEEEEALPSLPTITEETSFKLLVLLQLCLLCKRSKFVGNDVWESWSKEQDAVNNVWRLERRILNTWTEFIEPGRSSKEIEECLWSAFPLEEGNSCLLRGNVEHTWRHGKAAPPEASFLDRNIQRYDAQATPCVLHAVDMLLQLGYLGILIHYILRPPQLPVITLYSSRIGAREILLIIYSAASVCRTWTSYSMPFILVSSAFLFSLPSFPSSGDTSYIVLLVAFILHILLLHLPRPPSPNFFVKSHVSLPLSTLLWYEFTRTVFPVFVFYLPALLLSSYLVSISLIDSIPHFPRVAGLISAPMETREAFLALWTILACFVVISTSLLVLFSASLLSLPQRPSSPWDRYSQPVGLQARRIFVSTVTAYSTPSFFPPPFNLLQFIFIRLPMLVARHDSLPSILALALSTCHLGQTLRRRQGDTMQLWQALAALFPSLTYLSVRFWVTFLPCNMHASIPTSYPSLSPDMAGTWPENEKIHDSDMVTIPLERSAVDLYALPVLPYQSATPAKPPATQSSWKHFFRSGIEPTPSSQLNRSTRRQGSAPGSSQVRPSQGATAYETAVYVNQMDQIGQFFGGRPDNRTTPLSMPNDVCDHHKAAGGTGDKKPEEPKTLARTLFWNGFWLFLLWFWGAALLSFPRTVLEDEESAPIDCPFCRKPTLRQIEEKWAKRCLEAAFAAPADLHSDANMPRKHQREPPAPAVLPTAGECLWCRRSDARDTRKPADSWCERRHAAETASSNADGGGDVEVETLEDGADAKRFREFLNLPSHLDLKANEDTVDIVSFLMFETVRSLTVAFHEVKKSLEESYLCEDHMTSPVLGKRKVGIGLDSSNKRRREESPDNDSRTLLPVCSLFMEPPEARTALRPEHIQDAFDRMQGDWSQHRTASMWNWRGGLIQTSVSLITSYPALSEMKPTAHRMITHCDPLHPNVRQNLEMYIQLKIQWLPFLTRPNNRLLTCLHLNIMSGRASSSRSSKRRRTNVPTIGAPSEADLPSSQVNVPSSSALSVRALPMVISGVPSLTTLCARVFVAHFPALSADRRFWEPRREWQATSEMLNALPDNLIPKIFTMLRNSCPHLLSRELVKDYFLRGDTVRLTSDLGGVRPLDKYIIGPIATMGPSLMNLELTGFDSILDRNFAALLSYLPSLRVLNLRGCTKVGPKTVAAATLCSNLTSVNLNYTSVTPISLVPLLVSCRDRLEVLKLAGVANWAKDGHFSLPALTTLKLRQTSLTDNSFNVFLPICPNLRRLDLSFTGVRHPTQFSVSSLEKLSLTSTVVSTDDLVAIILKLPRLRTLAIGALGGGQGKASAIGNTTAMTMTDDGLQKLADALKNDEYLESVSLVGNSKLGMTARARGDGALSYFVACVGRRLKRLNLAGIASLRSSHLAGLTVDRGEDVPRLEELILNNTGVDDEASGHIASCPSLETLELAGTKFTSAGLFPILDACPMLTKLDLTSCRGVRVVDRRRFFQVWEEERSK</sequence>
<keyword evidence="2" id="KW-0812">Transmembrane</keyword>
<organism evidence="3 4">
    <name type="scientific">Bondarzewia mesenterica</name>
    <dbReference type="NCBI Taxonomy" id="1095465"/>
    <lineage>
        <taxon>Eukaryota</taxon>
        <taxon>Fungi</taxon>
        <taxon>Dikarya</taxon>
        <taxon>Basidiomycota</taxon>
        <taxon>Agaricomycotina</taxon>
        <taxon>Agaricomycetes</taxon>
        <taxon>Russulales</taxon>
        <taxon>Bondarzewiaceae</taxon>
        <taxon>Bondarzewia</taxon>
    </lineage>
</organism>
<keyword evidence="2" id="KW-0472">Membrane</keyword>
<evidence type="ECO:0000313" key="3">
    <source>
        <dbReference type="EMBL" id="THH21456.1"/>
    </source>
</evidence>
<keyword evidence="4" id="KW-1185">Reference proteome</keyword>
<evidence type="ECO:0000256" key="1">
    <source>
        <dbReference type="SAM" id="MobiDB-lite"/>
    </source>
</evidence>
<dbReference type="EMBL" id="SGPL01000002">
    <property type="protein sequence ID" value="THH21456.1"/>
    <property type="molecule type" value="Genomic_DNA"/>
</dbReference>
<feature type="transmembrane region" description="Helical" evidence="2">
    <location>
        <begin position="182"/>
        <end position="203"/>
    </location>
</feature>
<dbReference type="GO" id="GO:0031146">
    <property type="term" value="P:SCF-dependent proteasomal ubiquitin-dependent protein catabolic process"/>
    <property type="evidence" value="ECO:0007669"/>
    <property type="project" value="TreeGrafter"/>
</dbReference>
<keyword evidence="2" id="KW-1133">Transmembrane helix</keyword>
<feature type="transmembrane region" description="Helical" evidence="2">
    <location>
        <begin position="265"/>
        <end position="283"/>
    </location>
</feature>